<comment type="subcellular location">
    <subcellularLocation>
        <location evidence="1 6 7">Nucleus</location>
    </subcellularLocation>
</comment>
<feature type="compositionally biased region" description="Polar residues" evidence="8">
    <location>
        <begin position="100"/>
        <end position="110"/>
    </location>
</feature>
<reference evidence="11" key="1">
    <citation type="journal article" date="2013" name="Genome Biol.">
        <title>Draft genome of the mountain pine beetle, Dendroctonus ponderosae Hopkins, a major forest pest.</title>
        <authorList>
            <person name="Keeling C.I."/>
            <person name="Yuen M.M."/>
            <person name="Liao N.Y."/>
            <person name="Docking T.R."/>
            <person name="Chan S.K."/>
            <person name="Taylor G.A."/>
            <person name="Palmquist D.L."/>
            <person name="Jackman S.D."/>
            <person name="Nguyen A."/>
            <person name="Li M."/>
            <person name="Henderson H."/>
            <person name="Janes J.K."/>
            <person name="Zhao Y."/>
            <person name="Pandoh P."/>
            <person name="Moore R."/>
            <person name="Sperling F.A."/>
            <person name="Huber D.P."/>
            <person name="Birol I."/>
            <person name="Jones S.J."/>
            <person name="Bohlmann J."/>
        </authorList>
    </citation>
    <scope>NUCLEOTIDE SEQUENCE</scope>
</reference>
<dbReference type="Proteomes" id="UP000019118">
    <property type="component" value="Unassembled WGS sequence"/>
</dbReference>
<feature type="DNA-binding region" description="Homeobox" evidence="6">
    <location>
        <begin position="35"/>
        <end position="94"/>
    </location>
</feature>
<proteinExistence type="predicted"/>
<dbReference type="GO" id="GO:0000981">
    <property type="term" value="F:DNA-binding transcription factor activity, RNA polymerase II-specific"/>
    <property type="evidence" value="ECO:0007669"/>
    <property type="project" value="InterPro"/>
</dbReference>
<accession>A0AAR5PLW8</accession>
<feature type="domain" description="Homeobox" evidence="9">
    <location>
        <begin position="33"/>
        <end position="93"/>
    </location>
</feature>
<dbReference type="GO" id="GO:0000978">
    <property type="term" value="F:RNA polymerase II cis-regulatory region sequence-specific DNA binding"/>
    <property type="evidence" value="ECO:0007669"/>
    <property type="project" value="TreeGrafter"/>
</dbReference>
<evidence type="ECO:0000313" key="11">
    <source>
        <dbReference type="Proteomes" id="UP000019118"/>
    </source>
</evidence>
<keyword evidence="5 6" id="KW-0539">Nucleus</keyword>
<dbReference type="PROSITE" id="PS00027">
    <property type="entry name" value="HOMEOBOX_1"/>
    <property type="match status" value="1"/>
</dbReference>
<evidence type="ECO:0000259" key="9">
    <source>
        <dbReference type="PROSITE" id="PS50071"/>
    </source>
</evidence>
<dbReference type="Gene3D" id="1.10.10.60">
    <property type="entry name" value="Homeodomain-like"/>
    <property type="match status" value="1"/>
</dbReference>
<reference evidence="10" key="2">
    <citation type="submission" date="2024-08" db="UniProtKB">
        <authorList>
            <consortium name="EnsemblMetazoa"/>
        </authorList>
    </citation>
    <scope>IDENTIFICATION</scope>
</reference>
<dbReference type="Pfam" id="PF00046">
    <property type="entry name" value="Homeodomain"/>
    <property type="match status" value="1"/>
</dbReference>
<evidence type="ECO:0000256" key="7">
    <source>
        <dbReference type="RuleBase" id="RU000682"/>
    </source>
</evidence>
<keyword evidence="4 6" id="KW-0371">Homeobox</keyword>
<organism evidence="10 11">
    <name type="scientific">Dendroctonus ponderosae</name>
    <name type="common">Mountain pine beetle</name>
    <dbReference type="NCBI Taxonomy" id="77166"/>
    <lineage>
        <taxon>Eukaryota</taxon>
        <taxon>Metazoa</taxon>
        <taxon>Ecdysozoa</taxon>
        <taxon>Arthropoda</taxon>
        <taxon>Hexapoda</taxon>
        <taxon>Insecta</taxon>
        <taxon>Pterygota</taxon>
        <taxon>Neoptera</taxon>
        <taxon>Endopterygota</taxon>
        <taxon>Coleoptera</taxon>
        <taxon>Polyphaga</taxon>
        <taxon>Cucujiformia</taxon>
        <taxon>Curculionidae</taxon>
        <taxon>Scolytinae</taxon>
        <taxon>Dendroctonus</taxon>
    </lineage>
</organism>
<feature type="compositionally biased region" description="Polar residues" evidence="8">
    <location>
        <begin position="13"/>
        <end position="27"/>
    </location>
</feature>
<keyword evidence="3 6" id="KW-0238">DNA-binding</keyword>
<dbReference type="InterPro" id="IPR017970">
    <property type="entry name" value="Homeobox_CS"/>
</dbReference>
<keyword evidence="11" id="KW-1185">Reference proteome</keyword>
<dbReference type="PANTHER" id="PTHR45793:SF5">
    <property type="entry name" value="HOMEOTIC PROTEIN OCELLILESS"/>
    <property type="match status" value="1"/>
</dbReference>
<protein>
    <recommendedName>
        <fullName evidence="9">Homeobox domain-containing protein</fullName>
    </recommendedName>
</protein>
<evidence type="ECO:0000256" key="6">
    <source>
        <dbReference type="PROSITE-ProRule" id="PRU00108"/>
    </source>
</evidence>
<evidence type="ECO:0000256" key="4">
    <source>
        <dbReference type="ARBA" id="ARBA00023155"/>
    </source>
</evidence>
<evidence type="ECO:0000256" key="3">
    <source>
        <dbReference type="ARBA" id="ARBA00023125"/>
    </source>
</evidence>
<dbReference type="PANTHER" id="PTHR45793">
    <property type="entry name" value="HOMEOBOX PROTEIN"/>
    <property type="match status" value="1"/>
</dbReference>
<feature type="region of interest" description="Disordered" evidence="8">
    <location>
        <begin position="1"/>
        <end position="42"/>
    </location>
</feature>
<dbReference type="PROSITE" id="PS50071">
    <property type="entry name" value="HOMEOBOX_2"/>
    <property type="match status" value="1"/>
</dbReference>
<dbReference type="InterPro" id="IPR009057">
    <property type="entry name" value="Homeodomain-like_sf"/>
</dbReference>
<dbReference type="AlphaFoldDB" id="A0AAR5PLW8"/>
<evidence type="ECO:0000256" key="8">
    <source>
        <dbReference type="SAM" id="MobiDB-lite"/>
    </source>
</evidence>
<evidence type="ECO:0000256" key="1">
    <source>
        <dbReference type="ARBA" id="ARBA00004123"/>
    </source>
</evidence>
<evidence type="ECO:0000256" key="2">
    <source>
        <dbReference type="ARBA" id="ARBA00022473"/>
    </source>
</evidence>
<dbReference type="CDD" id="cd00086">
    <property type="entry name" value="homeodomain"/>
    <property type="match status" value="1"/>
</dbReference>
<sequence>MAYKTIGEGVSLPRTTTESSIKHTSYHLSGPTRKQRRERTTYNKDQLAKLEAAFERNRYPDIFTREDIALKIRVPESRVQVWFKNRRAKAKSLLQKESNDGQQNAASTVPQAPAQVSGDGVNRVRSSEVSGVLEAPSSNVSASNSTLLTPSSSGSPQDTQLKCIEELAQKYSGTAGPSNSGVFGGPPSHNLDQTAPIVSPISSPLAVATSKPSSFSSTPAWSYPGRREAANWYMGMHNSNPTGYNYPALASHGVHPNSQYQTNTEYHGYPAGYYGGNAPHVLAANGQGLDMYHHSNPYNAYGFEGQSPDQYNMGR</sequence>
<keyword evidence="2" id="KW-0217">Developmental protein</keyword>
<dbReference type="EnsemblMetazoa" id="XM_019906197.1">
    <property type="protein sequence ID" value="XP_019761756.1"/>
    <property type="gene ID" value="LOC109538810"/>
</dbReference>
<dbReference type="SUPFAM" id="SSF46689">
    <property type="entry name" value="Homeodomain-like"/>
    <property type="match status" value="1"/>
</dbReference>
<dbReference type="GO" id="GO:0005634">
    <property type="term" value="C:nucleus"/>
    <property type="evidence" value="ECO:0007669"/>
    <property type="project" value="UniProtKB-SubCell"/>
</dbReference>
<evidence type="ECO:0000256" key="5">
    <source>
        <dbReference type="ARBA" id="ARBA00023242"/>
    </source>
</evidence>
<feature type="compositionally biased region" description="Low complexity" evidence="8">
    <location>
        <begin position="141"/>
        <end position="156"/>
    </location>
</feature>
<dbReference type="FunFam" id="1.10.10.60:FF:000679">
    <property type="entry name" value="Homeobox protein aristaless"/>
    <property type="match status" value="1"/>
</dbReference>
<name>A0AAR5PLW8_DENPD</name>
<evidence type="ECO:0000313" key="10">
    <source>
        <dbReference type="EnsemblMetazoa" id="XP_019761756.1"/>
    </source>
</evidence>
<dbReference type="InterPro" id="IPR001356">
    <property type="entry name" value="HD"/>
</dbReference>
<dbReference type="SMART" id="SM00389">
    <property type="entry name" value="HOX"/>
    <property type="match status" value="1"/>
</dbReference>
<feature type="region of interest" description="Disordered" evidence="8">
    <location>
        <begin position="93"/>
        <end position="158"/>
    </location>
</feature>